<evidence type="ECO:0000256" key="2">
    <source>
        <dbReference type="ARBA" id="ARBA00004642"/>
    </source>
</evidence>
<dbReference type="InterPro" id="IPR045322">
    <property type="entry name" value="HECTD1/TRIP12-like"/>
</dbReference>
<comment type="subcellular location">
    <subcellularLocation>
        <location evidence="2">Nucleus</location>
        <location evidence="2">Nucleoplasm</location>
    </subcellularLocation>
</comment>
<dbReference type="GO" id="GO:0016607">
    <property type="term" value="C:nuclear speck"/>
    <property type="evidence" value="ECO:0007669"/>
    <property type="project" value="TreeGrafter"/>
</dbReference>
<dbReference type="GO" id="GO:0008270">
    <property type="term" value="F:zinc ion binding"/>
    <property type="evidence" value="ECO:0007669"/>
    <property type="project" value="InterPro"/>
</dbReference>
<dbReference type="GO" id="GO:0061630">
    <property type="term" value="F:ubiquitin protein ligase activity"/>
    <property type="evidence" value="ECO:0007669"/>
    <property type="project" value="UniProtKB-UniRule"/>
</dbReference>
<reference evidence="16 17" key="1">
    <citation type="submission" date="2024-03" db="EMBL/GenBank/DDBJ databases">
        <title>Adaptation during the transition from Ophiocordyceps entomopathogen to insect associate is accompanied by gene loss and intensified selection.</title>
        <authorList>
            <person name="Ward C.M."/>
            <person name="Onetto C.A."/>
            <person name="Borneman A.R."/>
        </authorList>
    </citation>
    <scope>NUCLEOTIDE SEQUENCE [LARGE SCALE GENOMIC DNA]</scope>
    <source>
        <strain evidence="16">AWRI1</strain>
        <tissue evidence="16">Single Adult Female</tissue>
    </source>
</reference>
<feature type="region of interest" description="Disordered" evidence="13">
    <location>
        <begin position="297"/>
        <end position="402"/>
    </location>
</feature>
<comment type="similarity">
    <text evidence="4 12">Belongs to the UPL family. K-HECT subfamily.</text>
</comment>
<dbReference type="Pfam" id="PF00632">
    <property type="entry name" value="HECT"/>
    <property type="match status" value="1"/>
</dbReference>
<dbReference type="PROSITE" id="PS50237">
    <property type="entry name" value="HECT"/>
    <property type="match status" value="1"/>
</dbReference>
<dbReference type="PROSITE" id="PS50918">
    <property type="entry name" value="WWE"/>
    <property type="match status" value="1"/>
</dbReference>
<dbReference type="Gene3D" id="3.90.1750.10">
    <property type="entry name" value="Hect, E3 ligase catalytic domains"/>
    <property type="match status" value="1"/>
</dbReference>
<comment type="catalytic activity">
    <reaction evidence="1 12">
        <text>S-ubiquitinyl-[E2 ubiquitin-conjugating enzyme]-L-cysteine + [acceptor protein]-L-lysine = [E2 ubiquitin-conjugating enzyme]-L-cysteine + N(6)-ubiquitinyl-[acceptor protein]-L-lysine.</text>
        <dbReference type="EC" id="2.3.2.26"/>
    </reaction>
</comment>
<feature type="compositionally biased region" description="Polar residues" evidence="13">
    <location>
        <begin position="333"/>
        <end position="344"/>
    </location>
</feature>
<dbReference type="SUPFAM" id="SSF117839">
    <property type="entry name" value="WWE domain"/>
    <property type="match status" value="1"/>
</dbReference>
<sequence length="2233" mass="246152">MAEQASSVPGDASSTSHRFFTGSEKSEKSSSKDVRSSKDNEESPPKTRKRAINQDYSLKKQEKSFQNTASTNSLESHHLRKKRVAIAKPKSSLPTKSQAVIKKESYTSDDKKKLRKVESEAENKRAEKSTRQISPRDLNLAPKKQSVSCSHTLVKKKVKFQTPRKSADNLASDSVSQDSDSSQSSEPVHKKPKTSQKLKKRVSYHTRRKTRKTAVDQFKEETVEARTGEIQSSHSTNRPLKLVREYPLRNRIKQNISTDSIAKSDTVESLSDSVNSKSGSSTIPCKKAKLGATENLGASISSGGRETNTTDTALKLESSQPPLPLFRRRSTRQKTTGSCASTSRRSPRGGKLPFAESTTNDGSRTAGMSGGSDNDAGKINVSSSTTGTGSTVADTTATSSTSTVASTTLSHVSLRANPFESFSVALDTERSWTTLVNSTNNSSGTAANADSESDDSDVGRLQALLESRGLPPHLFGALGPRMQHLLQKSMGNSTSTKAQQLLQGLQATGDEGQQLQAVIEMCQMLVMGNEDTLSGFPVKQVVPALIMLLSMEHNFDMMNHACRALTYMMEALPRSSVVVLDAVPVFLQKLQVIQCMDVAEQSLTALEMLSRRHSKSILQASGVSACLMYLDFFSIVAQRAALAVTANCCQNLLKEEFYFIEPSLILLSSRLTHQDKKSVESVCLAFSRLVDSFQTEPKKLHIIAGNDLLKNLQQLLVVSPPVISTGTFITVLRMLSIMCSSCTDLASDLLKNTIADTLCYLLTGSPTGLNGKEEVELISRSPQELYEIVCLIGELMPKLPSQGMFAIDSLLEKSSPLPGSNLQDLPIVWQWKDDRSQWHPYSPMDCRIVEASHQSGEDDVSLTTQGRTYTIDFHLMQQINDDTGTTRPVKRTVNTVFVANSVTNVEASLEISNTVGVNNNQYDIDLKFSENCLASSFIRSLFSILYEVYSSSAGPSVRYKCLRTLLRMIYYAPSELLQEVLKNKLVSSHIACMMASQDLRIVVGALQMAEILMQKLPSVFEVHFTREGVIYQVQQLINMPLVPPPVVSSASDYHALSLPSVQNSAVSSVPVNVSNDNSACNNNVNDILHINLINNNSNNNVTSNNNSYNDTNSNGQNLINSSPRDGDSNGNIVNEEIANVSCNSPVVTSLQCNILTSHESTLTPSAPVVNGNPPCIGGSFDTSVASSFENPLTATPTNDSYAPLPADFPSVPASEESTGRSSHMHMRFTDVLKRKRGAAKRPASSTSGRKRQDDLSSSLIVHDVLGRNKGSGNSHSSNSAPNTGSSASSKSRLLKTTNFFASFNPARWGRHSERTSQKELGTLSKSVSNVSISAGNREKAKTWIRERAAIFMNLYNTKLNNSTTVESGFHPATSILTQLIAAIKKLAKEPADGIPPLIDLKDIVLSSDISSFEVNHSGMVDALLMYLTRTDDQFASVDRNQRLRNFIHVFAKCPVNYDVPTDERDVIAFSALVNKLNCCISQLEQFPVKVHDLPAGAGSTTALKFFNTHQLKCHLQRHPECSNLKQWKGGTVKIDPLAMVQAIERYLVVRGYARIRDKDVVDSDDDNSDEDIDDTLAAVVISQGGARHKLQFLIGGHVLPYNMTVYQAVKQFSPNVTSDFSENDTDSETPLGSANIWVQTHTVYYRPVPDENSPTSTSRSGLNTSVSVRKSKSGSAKSVSKKKSDDLWNDGNSPLAKSPLDPFLFMSLPPGVVVQDASLPVLTLLRILHAISRYWGTLYPSISYKSLLPLQEFVNSKLSAKANRQLQDPLVIMTGNLPCWLHQIAVLSPFLLPFETRQLLFYATVFDRDRALQRLLDSSPELGGNNDSQERVAPRLERRKRTISREEILKQAETVISDVASSKALLEVQYEDEVGTGLGPTLEFYSLVSKELQRADLELWINPNSTKDQIYVFSTTGLFPAPLGRTTKVSQLVKIKGKFRFLGKLMAKAVMDSRLLDLPFSLTFYRWMLGQESTLSVCDLADVVPDVYRTIVRLRGLCLEKKALENKTTLTSEEKIEKINQLTLDGCPIEDLSLDFTLPGYPHIELRKGGKNIPVTILNLESYCRLVTYWFLVEGVTRQMESFKEGFESVFPLARLNMFYAEELEKVFCGSETTWDSKTLMESFRPDHGYTSDSRAIKFLLEILSSYTVQEQRDFLRFVTGSPRLPVGGFKALSPLLTVVCKTVDSNSNSDDYLPSVMTCVNYLKLPDYSTIDVMRTKLRIAALEGQNSFHLS</sequence>
<organism evidence="16 17">
    <name type="scientific">Parthenolecanium corni</name>
    <dbReference type="NCBI Taxonomy" id="536013"/>
    <lineage>
        <taxon>Eukaryota</taxon>
        <taxon>Metazoa</taxon>
        <taxon>Ecdysozoa</taxon>
        <taxon>Arthropoda</taxon>
        <taxon>Hexapoda</taxon>
        <taxon>Insecta</taxon>
        <taxon>Pterygota</taxon>
        <taxon>Neoptera</taxon>
        <taxon>Paraneoptera</taxon>
        <taxon>Hemiptera</taxon>
        <taxon>Sternorrhyncha</taxon>
        <taxon>Coccoidea</taxon>
        <taxon>Coccidae</taxon>
        <taxon>Parthenolecanium</taxon>
    </lineage>
</organism>
<dbReference type="EC" id="2.3.2.26" evidence="12"/>
<feature type="compositionally biased region" description="Basic and acidic residues" evidence="13">
    <location>
        <begin position="213"/>
        <end position="227"/>
    </location>
</feature>
<dbReference type="FunFam" id="3.30.2160.10:FF:000013">
    <property type="entry name" value="E3 ubiquitin-protein ligase TRIP12 isoform X1"/>
    <property type="match status" value="1"/>
</dbReference>
<dbReference type="InterPro" id="IPR018123">
    <property type="entry name" value="WWE-dom_subgr"/>
</dbReference>
<feature type="domain" description="WWE" evidence="15">
    <location>
        <begin position="815"/>
        <end position="891"/>
    </location>
</feature>
<dbReference type="PANTHER" id="PTHR45670:SF13">
    <property type="entry name" value="E3 UBIQUITIN-PROTEIN LIGASE TRIP12"/>
    <property type="match status" value="1"/>
</dbReference>
<dbReference type="Proteomes" id="UP001367676">
    <property type="component" value="Unassembled WGS sequence"/>
</dbReference>
<feature type="compositionally biased region" description="Polar residues" evidence="13">
    <location>
        <begin position="1652"/>
        <end position="1664"/>
    </location>
</feature>
<evidence type="ECO:0000256" key="10">
    <source>
        <dbReference type="ARBA" id="ARBA00023242"/>
    </source>
</evidence>
<feature type="region of interest" description="Disordered" evidence="13">
    <location>
        <begin position="1101"/>
        <end position="1130"/>
    </location>
</feature>
<evidence type="ECO:0000256" key="5">
    <source>
        <dbReference type="ARBA" id="ARBA00022553"/>
    </source>
</evidence>
<evidence type="ECO:0000256" key="3">
    <source>
        <dbReference type="ARBA" id="ARBA00004906"/>
    </source>
</evidence>
<feature type="compositionally biased region" description="Basic residues" evidence="13">
    <location>
        <begin position="190"/>
        <end position="212"/>
    </location>
</feature>
<dbReference type="InterPro" id="IPR011989">
    <property type="entry name" value="ARM-like"/>
</dbReference>
<keyword evidence="9" id="KW-0234">DNA repair</keyword>
<gene>
    <name evidence="16" type="ORF">V9T40_006903</name>
</gene>
<feature type="region of interest" description="Disordered" evidence="13">
    <location>
        <begin position="1648"/>
        <end position="1691"/>
    </location>
</feature>
<keyword evidence="8 11" id="KW-0833">Ubl conjugation pathway</keyword>
<feature type="region of interest" description="Disordered" evidence="13">
    <location>
        <begin position="1195"/>
        <end position="1291"/>
    </location>
</feature>
<dbReference type="InterPro" id="IPR000569">
    <property type="entry name" value="HECT_dom"/>
</dbReference>
<dbReference type="SMART" id="SM00119">
    <property type="entry name" value="HECTc"/>
    <property type="match status" value="1"/>
</dbReference>
<dbReference type="FunFam" id="1.25.10.10:FF:000689">
    <property type="entry name" value="HECT ubiquitin protein ligase family protein KAK"/>
    <property type="match status" value="1"/>
</dbReference>
<evidence type="ECO:0000256" key="8">
    <source>
        <dbReference type="ARBA" id="ARBA00022786"/>
    </source>
</evidence>
<evidence type="ECO:0000256" key="11">
    <source>
        <dbReference type="PROSITE-ProRule" id="PRU00104"/>
    </source>
</evidence>
<feature type="compositionally biased region" description="Low complexity" evidence="13">
    <location>
        <begin position="381"/>
        <end position="402"/>
    </location>
</feature>
<feature type="compositionally biased region" description="Low complexity" evidence="13">
    <location>
        <begin position="172"/>
        <end position="185"/>
    </location>
</feature>
<comment type="caution">
    <text evidence="16">The sequence shown here is derived from an EMBL/GenBank/DDBJ whole genome shotgun (WGS) entry which is preliminary data.</text>
</comment>
<evidence type="ECO:0000256" key="12">
    <source>
        <dbReference type="RuleBase" id="RU369009"/>
    </source>
</evidence>
<evidence type="ECO:0000259" key="14">
    <source>
        <dbReference type="PROSITE" id="PS50237"/>
    </source>
</evidence>
<feature type="compositionally biased region" description="Polar residues" evidence="13">
    <location>
        <begin position="64"/>
        <end position="74"/>
    </location>
</feature>
<feature type="compositionally biased region" description="Polar residues" evidence="13">
    <location>
        <begin position="1280"/>
        <end position="1291"/>
    </location>
</feature>
<dbReference type="Gene3D" id="3.30.2410.10">
    <property type="entry name" value="Hect, E3 ligase catalytic domain"/>
    <property type="match status" value="1"/>
</dbReference>
<dbReference type="Pfam" id="PF25579">
    <property type="entry name" value="TPR_TRIP12_N"/>
    <property type="match status" value="1"/>
</dbReference>
<evidence type="ECO:0000256" key="4">
    <source>
        <dbReference type="ARBA" id="ARBA00006331"/>
    </source>
</evidence>
<dbReference type="Gene3D" id="3.30.2160.10">
    <property type="entry name" value="Hect, E3 ligase catalytic domain"/>
    <property type="match status" value="1"/>
</dbReference>
<feature type="compositionally biased region" description="Low complexity" evidence="13">
    <location>
        <begin position="1267"/>
        <end position="1279"/>
    </location>
</feature>
<proteinExistence type="inferred from homology"/>
<dbReference type="InterPro" id="IPR004170">
    <property type="entry name" value="WWE_dom"/>
</dbReference>
<keyword evidence="17" id="KW-1185">Reference proteome</keyword>
<dbReference type="InterPro" id="IPR035983">
    <property type="entry name" value="Hect_E3_ubiquitin_ligase"/>
</dbReference>
<evidence type="ECO:0000256" key="1">
    <source>
        <dbReference type="ARBA" id="ARBA00000885"/>
    </source>
</evidence>
<feature type="domain" description="HECT" evidence="14">
    <location>
        <begin position="1845"/>
        <end position="2233"/>
    </location>
</feature>
<feature type="active site" description="Glycyl thioester intermediate" evidence="11">
    <location>
        <position position="2200"/>
    </location>
</feature>
<feature type="region of interest" description="Disordered" evidence="13">
    <location>
        <begin position="1"/>
        <end position="238"/>
    </location>
</feature>
<dbReference type="SUPFAM" id="SSF56204">
    <property type="entry name" value="Hect, E3 ligase catalytic domain"/>
    <property type="match status" value="1"/>
</dbReference>
<dbReference type="SUPFAM" id="SSF48371">
    <property type="entry name" value="ARM repeat"/>
    <property type="match status" value="1"/>
</dbReference>
<dbReference type="Pfam" id="PF02825">
    <property type="entry name" value="WWE"/>
    <property type="match status" value="1"/>
</dbReference>
<feature type="compositionally biased region" description="Polar residues" evidence="13">
    <location>
        <begin position="229"/>
        <end position="238"/>
    </location>
</feature>
<dbReference type="GO" id="GO:0009966">
    <property type="term" value="P:regulation of signal transduction"/>
    <property type="evidence" value="ECO:0007669"/>
    <property type="project" value="UniProtKB-ARBA"/>
</dbReference>
<dbReference type="Gene3D" id="1.25.10.10">
    <property type="entry name" value="Leucine-rich Repeat Variant"/>
    <property type="match status" value="1"/>
</dbReference>
<dbReference type="GO" id="GO:0006281">
    <property type="term" value="P:DNA repair"/>
    <property type="evidence" value="ECO:0007669"/>
    <property type="project" value="UniProtKB-KW"/>
</dbReference>
<evidence type="ECO:0000313" key="16">
    <source>
        <dbReference type="EMBL" id="KAK7602929.1"/>
    </source>
</evidence>
<feature type="compositionally biased region" description="Polar residues" evidence="13">
    <location>
        <begin position="1"/>
        <end position="18"/>
    </location>
</feature>
<keyword evidence="7" id="KW-0227">DNA damage</keyword>
<protein>
    <recommendedName>
        <fullName evidence="12">E3 ubiquitin-protein ligase</fullName>
        <ecNumber evidence="12">2.3.2.26</ecNumber>
    </recommendedName>
</protein>
<dbReference type="SMART" id="SM00678">
    <property type="entry name" value="WWE"/>
    <property type="match status" value="1"/>
</dbReference>
<feature type="compositionally biased region" description="Polar residues" evidence="13">
    <location>
        <begin position="1115"/>
        <end position="1130"/>
    </location>
</feature>
<dbReference type="Gene3D" id="3.30.720.50">
    <property type="match status" value="1"/>
</dbReference>
<evidence type="ECO:0000259" key="15">
    <source>
        <dbReference type="PROSITE" id="PS50918"/>
    </source>
</evidence>
<feature type="compositionally biased region" description="Basic and acidic residues" evidence="13">
    <location>
        <begin position="24"/>
        <end position="45"/>
    </location>
</feature>
<evidence type="ECO:0000256" key="9">
    <source>
        <dbReference type="ARBA" id="ARBA00023204"/>
    </source>
</evidence>
<dbReference type="GO" id="GO:0043161">
    <property type="term" value="P:proteasome-mediated ubiquitin-dependent protein catabolic process"/>
    <property type="evidence" value="ECO:0007669"/>
    <property type="project" value="TreeGrafter"/>
</dbReference>
<evidence type="ECO:0000256" key="6">
    <source>
        <dbReference type="ARBA" id="ARBA00022679"/>
    </source>
</evidence>
<dbReference type="InterPro" id="IPR016024">
    <property type="entry name" value="ARM-type_fold"/>
</dbReference>
<feature type="compositionally biased region" description="Basic and acidic residues" evidence="13">
    <location>
        <begin position="101"/>
        <end position="130"/>
    </location>
</feature>
<evidence type="ECO:0000256" key="13">
    <source>
        <dbReference type="SAM" id="MobiDB-lite"/>
    </source>
</evidence>
<keyword evidence="10" id="KW-0539">Nucleus</keyword>
<dbReference type="GO" id="GO:0000209">
    <property type="term" value="P:protein polyubiquitination"/>
    <property type="evidence" value="ECO:0007669"/>
    <property type="project" value="TreeGrafter"/>
</dbReference>
<feature type="compositionally biased region" description="Low complexity" evidence="13">
    <location>
        <begin position="1101"/>
        <end position="1114"/>
    </location>
</feature>
<feature type="compositionally biased region" description="Low complexity" evidence="13">
    <location>
        <begin position="1665"/>
        <end position="1678"/>
    </location>
</feature>
<dbReference type="EMBL" id="JBBCAQ010000007">
    <property type="protein sequence ID" value="KAK7602929.1"/>
    <property type="molecule type" value="Genomic_DNA"/>
</dbReference>
<comment type="pathway">
    <text evidence="3 12">Protein modification; protein ubiquitination.</text>
</comment>
<evidence type="ECO:0000313" key="17">
    <source>
        <dbReference type="Proteomes" id="UP001367676"/>
    </source>
</evidence>
<keyword evidence="5" id="KW-0597">Phosphoprotein</keyword>
<dbReference type="FunFam" id="3.30.2410.10:FF:000005">
    <property type="entry name" value="E3 ubiquitin-protein ligase TRIP12 isoform X1"/>
    <property type="match status" value="1"/>
</dbReference>
<dbReference type="PANTHER" id="PTHR45670">
    <property type="entry name" value="E3 UBIQUITIN-PROTEIN LIGASE TRIP12"/>
    <property type="match status" value="1"/>
</dbReference>
<evidence type="ECO:0000256" key="7">
    <source>
        <dbReference type="ARBA" id="ARBA00022763"/>
    </source>
</evidence>
<dbReference type="CDD" id="cd00078">
    <property type="entry name" value="HECTc"/>
    <property type="match status" value="1"/>
</dbReference>
<keyword evidence="6 12" id="KW-0808">Transferase</keyword>
<dbReference type="InterPro" id="IPR037197">
    <property type="entry name" value="WWE_dom_sf"/>
</dbReference>
<dbReference type="InterPro" id="IPR057948">
    <property type="entry name" value="TPR_TRIP12_N"/>
</dbReference>
<accession>A0AAN9Y964</accession>
<feature type="compositionally biased region" description="Polar residues" evidence="13">
    <location>
        <begin position="297"/>
        <end position="320"/>
    </location>
</feature>
<name>A0AAN9Y964_9HEMI</name>